<evidence type="ECO:0000259" key="2">
    <source>
        <dbReference type="Pfam" id="PF07523"/>
    </source>
</evidence>
<reference evidence="5" key="1">
    <citation type="submission" date="2019-11" db="EMBL/GenBank/DDBJ databases">
        <authorList>
            <person name="Feng L."/>
        </authorList>
    </citation>
    <scope>NUCLEOTIDE SEQUENCE</scope>
    <source>
        <strain evidence="5">BovatusLFYP28</strain>
    </source>
</reference>
<dbReference type="InterPro" id="IPR022038">
    <property type="entry name" value="Ig-like_bact"/>
</dbReference>
<dbReference type="Pfam" id="PF13306">
    <property type="entry name" value="LRR_5"/>
    <property type="match status" value="2"/>
</dbReference>
<feature type="chain" id="PRO_5042740081" evidence="1">
    <location>
        <begin position="30"/>
        <end position="428"/>
    </location>
</feature>
<dbReference type="InterPro" id="IPR026906">
    <property type="entry name" value="LRR_5"/>
</dbReference>
<gene>
    <name evidence="5" type="ORF">BOLFYP28_00663</name>
    <name evidence="3" type="ORF">PO240_18755</name>
    <name evidence="4" type="ORF">PQ628_10190</name>
</gene>
<sequence length="428" mass="47332">MKQTRLYIITTLCLQMVLGAILLSCSTENDEYKKDSPSAANPVEPIGASLEDFSIEQLPAKTIYALGENIDLTGLNVTGKYDDGKQRPVKVTSEQISGFSSSVPVDKQEVTITIEGKQKSFSVHISPVRVENGVLTEILKGYNEIILPNSVKSIPKDAFRNSQIAKVVLNEGLKSIGDMAFFNSTVQEIVFPSTLEQLKEDIFYYCYNLKKADLSKTKITKLPASTFVYAGIEEVLLPVTLKEIGSQAFLKTSQLKTIEIPENVSTIGQEAFRESGITTVKLPNGVTNIASRAFYYCPELAEVTTYGSTFNDDPEAMIHPYCLEGCPKLARFEIPESIRILGQGLLGGNRKVTQLTIPANVTQINFSAFNNTGIKEVKVEGTTPPQVFEKVWYGFPDDITVIRVPAESVEKYKNANGWRDFTNKITTF</sequence>
<dbReference type="EMBL" id="JAQQPO010000010">
    <property type="protein sequence ID" value="MDC7958580.1"/>
    <property type="molecule type" value="Genomic_DNA"/>
</dbReference>
<evidence type="ECO:0000313" key="5">
    <source>
        <dbReference type="EMBL" id="VYS89938.1"/>
    </source>
</evidence>
<protein>
    <submittedName>
        <fullName evidence="5">Bacterial Ig-like domain (Group 3)</fullName>
    </submittedName>
    <submittedName>
        <fullName evidence="3">Leucine-rich repeat protein</fullName>
    </submittedName>
</protein>
<dbReference type="InterPro" id="IPR032675">
    <property type="entry name" value="LRR_dom_sf"/>
</dbReference>
<dbReference type="Proteomes" id="UP001215078">
    <property type="component" value="Unassembled WGS sequence"/>
</dbReference>
<reference evidence="3" key="2">
    <citation type="submission" date="2022-10" db="EMBL/GenBank/DDBJ databases">
        <title>Human gut microbiome strain richness.</title>
        <authorList>
            <person name="Chen-Liaw A."/>
        </authorList>
    </citation>
    <scope>NUCLEOTIDE SEQUENCE</scope>
    <source>
        <strain evidence="3">F7_m1001271B151109d0_201107</strain>
        <strain evidence="4">RTP21484st1_H8_RTP21484_190118</strain>
    </source>
</reference>
<dbReference type="PANTHER" id="PTHR45661">
    <property type="entry name" value="SURFACE ANTIGEN"/>
    <property type="match status" value="1"/>
</dbReference>
<evidence type="ECO:0000313" key="3">
    <source>
        <dbReference type="EMBL" id="MDC2409913.1"/>
    </source>
</evidence>
<dbReference type="PANTHER" id="PTHR45661:SF3">
    <property type="entry name" value="IG-LIKE DOMAIN-CONTAINING PROTEIN"/>
    <property type="match status" value="1"/>
</dbReference>
<dbReference type="RefSeq" id="WP_004296183.1">
    <property type="nucleotide sequence ID" value="NZ_BAABYJ010000001.1"/>
</dbReference>
<name>A0A6N2SBA0_BACOV</name>
<feature type="signal peptide" evidence="1">
    <location>
        <begin position="1"/>
        <end position="29"/>
    </location>
</feature>
<dbReference type="EMBL" id="CACRTD010000013">
    <property type="protein sequence ID" value="VYS89938.1"/>
    <property type="molecule type" value="Genomic_DNA"/>
</dbReference>
<evidence type="ECO:0000313" key="4">
    <source>
        <dbReference type="EMBL" id="MDC7958580.1"/>
    </source>
</evidence>
<dbReference type="GeneID" id="29453038"/>
<dbReference type="SUPFAM" id="SSF52058">
    <property type="entry name" value="L domain-like"/>
    <property type="match status" value="1"/>
</dbReference>
<dbReference type="Gene3D" id="3.80.10.10">
    <property type="entry name" value="Ribonuclease Inhibitor"/>
    <property type="match status" value="1"/>
</dbReference>
<dbReference type="EMBL" id="JAQNWR010000014">
    <property type="protein sequence ID" value="MDC2409913.1"/>
    <property type="molecule type" value="Genomic_DNA"/>
</dbReference>
<dbReference type="InterPro" id="IPR053139">
    <property type="entry name" value="Surface_bspA-like"/>
</dbReference>
<organism evidence="5">
    <name type="scientific">Bacteroides ovatus</name>
    <dbReference type="NCBI Taxonomy" id="28116"/>
    <lineage>
        <taxon>Bacteria</taxon>
        <taxon>Pseudomonadati</taxon>
        <taxon>Bacteroidota</taxon>
        <taxon>Bacteroidia</taxon>
        <taxon>Bacteroidales</taxon>
        <taxon>Bacteroidaceae</taxon>
        <taxon>Bacteroides</taxon>
    </lineage>
</organism>
<proteinExistence type="predicted"/>
<dbReference type="KEGG" id="boa:Bovatus_02628"/>
<keyword evidence="1" id="KW-0732">Signal</keyword>
<dbReference type="Pfam" id="PF07523">
    <property type="entry name" value="Big_3"/>
    <property type="match status" value="1"/>
</dbReference>
<dbReference type="PROSITE" id="PS51257">
    <property type="entry name" value="PROKAR_LIPOPROTEIN"/>
    <property type="match status" value="1"/>
</dbReference>
<accession>A0A6N2SBA0</accession>
<dbReference type="AlphaFoldDB" id="A0A6N2SBA0"/>
<evidence type="ECO:0000256" key="1">
    <source>
        <dbReference type="SAM" id="SignalP"/>
    </source>
</evidence>
<feature type="domain" description="Ig-like" evidence="2">
    <location>
        <begin position="59"/>
        <end position="124"/>
    </location>
</feature>
<dbReference type="Gene3D" id="2.60.40.3630">
    <property type="match status" value="1"/>
</dbReference>
<dbReference type="Proteomes" id="UP001214017">
    <property type="component" value="Unassembled WGS sequence"/>
</dbReference>